<comment type="caution">
    <text evidence="11">The sequence shown here is derived from an EMBL/GenBank/DDBJ whole genome shotgun (WGS) entry which is preliminary data.</text>
</comment>
<dbReference type="RefSeq" id="WP_003123124.1">
    <property type="nucleotide sequence ID" value="NZ_AP014839.1"/>
</dbReference>
<evidence type="ECO:0000313" key="14">
    <source>
        <dbReference type="Proteomes" id="UP000284767"/>
    </source>
</evidence>
<evidence type="ECO:0000256" key="2">
    <source>
        <dbReference type="ARBA" id="ARBA00005752"/>
    </source>
</evidence>
<dbReference type="InterPro" id="IPR014729">
    <property type="entry name" value="Rossmann-like_a/b/a_fold"/>
</dbReference>
<reference evidence="10" key="4">
    <citation type="submission" date="2020-01" db="EMBL/GenBank/DDBJ databases">
        <title>Bacteria Cultured from War Wounds Associated with the Conflict in Eastern Ukraine.</title>
        <authorList>
            <person name="Snesrud E."/>
            <person name="Galac M.R."/>
            <person name="Mc Gann P."/>
            <person name="Valentine K."/>
            <person name="Viacheslav K."/>
        </authorList>
    </citation>
    <scope>NUCLEOTIDE SEQUENCE</scope>
    <source>
        <strain evidence="10">VNMU148</strain>
    </source>
</reference>
<organism evidence="11 13">
    <name type="scientific">Pseudomonas aeruginosa</name>
    <dbReference type="NCBI Taxonomy" id="287"/>
    <lineage>
        <taxon>Bacteria</taxon>
        <taxon>Pseudomonadati</taxon>
        <taxon>Pseudomonadota</taxon>
        <taxon>Gammaproteobacteria</taxon>
        <taxon>Pseudomonadales</taxon>
        <taxon>Pseudomonadaceae</taxon>
        <taxon>Pseudomonas</taxon>
    </lineage>
</organism>
<dbReference type="PANTHER" id="PTHR43284:SF1">
    <property type="entry name" value="ASPARAGINE SYNTHETASE"/>
    <property type="match status" value="1"/>
</dbReference>
<evidence type="ECO:0000313" key="13">
    <source>
        <dbReference type="Proteomes" id="UP000194857"/>
    </source>
</evidence>
<comment type="pathway">
    <text evidence="1">Amino-acid biosynthesis; L-asparagine biosynthesis; L-asparagine from L-aspartate (L-Gln route): step 1/1.</text>
</comment>
<dbReference type="EMBL" id="WXZT01000003">
    <property type="protein sequence ID" value="MZZ11811.1"/>
    <property type="molecule type" value="Genomic_DNA"/>
</dbReference>
<dbReference type="PROSITE" id="PS51278">
    <property type="entry name" value="GATASE_TYPE_2"/>
    <property type="match status" value="1"/>
</dbReference>
<dbReference type="GO" id="GO:0005524">
    <property type="term" value="F:ATP binding"/>
    <property type="evidence" value="ECO:0007669"/>
    <property type="project" value="UniProtKB-KW"/>
</dbReference>
<evidence type="ECO:0000313" key="10">
    <source>
        <dbReference type="EMBL" id="MZZ11811.1"/>
    </source>
</evidence>
<proteinExistence type="inferred from homology"/>
<feature type="site" description="Important for beta-aspartyl-AMP intermediate formation" evidence="8">
    <location>
        <position position="325"/>
    </location>
</feature>
<evidence type="ECO:0000256" key="3">
    <source>
        <dbReference type="ARBA" id="ARBA00012737"/>
    </source>
</evidence>
<dbReference type="InterPro" id="IPR001962">
    <property type="entry name" value="Asn_synthase"/>
</dbReference>
<dbReference type="Proteomes" id="UP000194857">
    <property type="component" value="Unassembled WGS sequence"/>
</dbReference>
<dbReference type="GO" id="GO:0004066">
    <property type="term" value="F:asparagine synthase (glutamine-hydrolyzing) activity"/>
    <property type="evidence" value="ECO:0007669"/>
    <property type="project" value="UniProtKB-EC"/>
</dbReference>
<evidence type="ECO:0000256" key="6">
    <source>
        <dbReference type="ARBA" id="ARBA00048741"/>
    </source>
</evidence>
<comment type="catalytic activity">
    <reaction evidence="6">
        <text>L-aspartate + L-glutamine + ATP + H2O = L-asparagine + L-glutamate + AMP + diphosphate + H(+)</text>
        <dbReference type="Rhea" id="RHEA:12228"/>
        <dbReference type="ChEBI" id="CHEBI:15377"/>
        <dbReference type="ChEBI" id="CHEBI:15378"/>
        <dbReference type="ChEBI" id="CHEBI:29985"/>
        <dbReference type="ChEBI" id="CHEBI:29991"/>
        <dbReference type="ChEBI" id="CHEBI:30616"/>
        <dbReference type="ChEBI" id="CHEBI:33019"/>
        <dbReference type="ChEBI" id="CHEBI:58048"/>
        <dbReference type="ChEBI" id="CHEBI:58359"/>
        <dbReference type="ChEBI" id="CHEBI:456215"/>
        <dbReference type="EC" id="6.3.5.4"/>
    </reaction>
</comment>
<name>A0A0D6I8T5_PSEAI</name>
<evidence type="ECO:0000256" key="1">
    <source>
        <dbReference type="ARBA" id="ARBA00005187"/>
    </source>
</evidence>
<reference evidence="11 13" key="1">
    <citation type="submission" date="2017-05" db="EMBL/GenBank/DDBJ databases">
        <authorList>
            <person name="Song R."/>
            <person name="Chenine A.L."/>
            <person name="Ruprecht R.M."/>
        </authorList>
    </citation>
    <scope>NUCLEOTIDE SEQUENCE [LARGE SCALE GENOMIC DNA]</scope>
    <source>
        <strain evidence="11 13">S567_C10_BS</strain>
    </source>
</reference>
<dbReference type="InterPro" id="IPR006426">
    <property type="entry name" value="Asn_synth_AEB"/>
</dbReference>
<keyword evidence="7" id="KW-0028">Amino-acid biosynthesis</keyword>
<dbReference type="EMBL" id="NSNE01000027">
    <property type="protein sequence ID" value="RPM04687.1"/>
    <property type="molecule type" value="Genomic_DNA"/>
</dbReference>
<dbReference type="Gene3D" id="3.40.50.620">
    <property type="entry name" value="HUPs"/>
    <property type="match status" value="1"/>
</dbReference>
<dbReference type="InterPro" id="IPR017932">
    <property type="entry name" value="GATase_2_dom"/>
</dbReference>
<dbReference type="Pfam" id="PF13537">
    <property type="entry name" value="GATase_7"/>
    <property type="match status" value="1"/>
</dbReference>
<dbReference type="SUPFAM" id="SSF52402">
    <property type="entry name" value="Adenine nucleotide alpha hydrolases-like"/>
    <property type="match status" value="1"/>
</dbReference>
<dbReference type="PIRSF" id="PIRSF001589">
    <property type="entry name" value="Asn_synthetase_glu-h"/>
    <property type="match status" value="1"/>
</dbReference>
<dbReference type="GO" id="GO:0006529">
    <property type="term" value="P:asparagine biosynthetic process"/>
    <property type="evidence" value="ECO:0007669"/>
    <property type="project" value="UniProtKB-KW"/>
</dbReference>
<dbReference type="SUPFAM" id="SSF56235">
    <property type="entry name" value="N-terminal nucleophile aminohydrolases (Ntn hydrolases)"/>
    <property type="match status" value="1"/>
</dbReference>
<dbReference type="InterPro" id="IPR051786">
    <property type="entry name" value="ASN_synthetase/amidase"/>
</dbReference>
<protein>
    <recommendedName>
        <fullName evidence="3">asparagine synthase (glutamine-hydrolyzing)</fullName>
        <ecNumber evidence="3">6.3.5.4</ecNumber>
    </recommendedName>
</protein>
<dbReference type="Proteomes" id="UP000644192">
    <property type="component" value="Unassembled WGS sequence"/>
</dbReference>
<feature type="domain" description="Glutamine amidotransferase type-2" evidence="9">
    <location>
        <begin position="2"/>
        <end position="191"/>
    </location>
</feature>
<dbReference type="EMBL" id="NFFZ01000003">
    <property type="protein sequence ID" value="OTI64032.1"/>
    <property type="molecule type" value="Genomic_DNA"/>
</dbReference>
<dbReference type="InterPro" id="IPR029055">
    <property type="entry name" value="Ntn_hydrolases_N"/>
</dbReference>
<keyword evidence="5" id="KW-0067">ATP-binding</keyword>
<dbReference type="Proteomes" id="UP000284767">
    <property type="component" value="Unassembled WGS sequence"/>
</dbReference>
<evidence type="ECO:0000256" key="7">
    <source>
        <dbReference type="PIRSR" id="PIRSR001589-1"/>
    </source>
</evidence>
<dbReference type="GO" id="GO:0005829">
    <property type="term" value="C:cytosol"/>
    <property type="evidence" value="ECO:0007669"/>
    <property type="project" value="TreeGrafter"/>
</dbReference>
<dbReference type="AlphaFoldDB" id="A0A0D6I8T5"/>
<evidence type="ECO:0000259" key="9">
    <source>
        <dbReference type="PROSITE" id="PS51278"/>
    </source>
</evidence>
<feature type="active site" description="For GATase activity" evidence="7">
    <location>
        <position position="2"/>
    </location>
</feature>
<dbReference type="Gene3D" id="3.60.20.10">
    <property type="entry name" value="Glutamine Phosphoribosylpyrophosphate, subunit 1, domain 1"/>
    <property type="match status" value="1"/>
</dbReference>
<dbReference type="Pfam" id="PF00733">
    <property type="entry name" value="Asn_synthase"/>
    <property type="match status" value="1"/>
</dbReference>
<comment type="similarity">
    <text evidence="2">Belongs to the asparagine synthetase family.</text>
</comment>
<reference evidence="12 14" key="2">
    <citation type="submission" date="2017-08" db="EMBL/GenBank/DDBJ databases">
        <authorList>
            <person name="Feschi L."/>
            <person name="Jeukens J."/>
            <person name="Emond-Rheault J.-G."/>
            <person name="Kukavica-Ibrulj I."/>
            <person name="Boyle B."/>
            <person name="Levesque R.C."/>
        </authorList>
    </citation>
    <scope>NUCLEOTIDE SEQUENCE [LARGE SCALE GENOMIC DNA]</scope>
    <source>
        <strain evidence="12 14">PA-W36</strain>
    </source>
</reference>
<reference evidence="12 14" key="3">
    <citation type="submission" date="2019-01" db="EMBL/GenBank/DDBJ databases">
        <title>The Pseudomonas aeruginosa pan-genome provides new insights on its population structure, horizontal gene transfer and pathogenicity.</title>
        <authorList>
            <person name="Freschi L."/>
            <person name="Vincent A.T."/>
            <person name="Jeukens J."/>
            <person name="Emond-Rheault J.-G."/>
            <person name="Kukavica-Ibrulj I."/>
            <person name="Dupont M.-J."/>
            <person name="Charette S.J."/>
            <person name="Boyle B."/>
            <person name="Levesque R.C."/>
        </authorList>
    </citation>
    <scope>NUCLEOTIDE SEQUENCE [LARGE SCALE GENOMIC DNA]</scope>
    <source>
        <strain evidence="12 14">PA-W36</strain>
    </source>
</reference>
<accession>A0A0D6I8T5</accession>
<keyword evidence="4" id="KW-0547">Nucleotide-binding</keyword>
<dbReference type="EC" id="6.3.5.4" evidence="3"/>
<evidence type="ECO:0000256" key="5">
    <source>
        <dbReference type="ARBA" id="ARBA00022840"/>
    </source>
</evidence>
<evidence type="ECO:0000256" key="8">
    <source>
        <dbReference type="PIRSR" id="PIRSR001589-3"/>
    </source>
</evidence>
<evidence type="ECO:0000313" key="12">
    <source>
        <dbReference type="EMBL" id="RPM04687.1"/>
    </source>
</evidence>
<keyword evidence="7" id="KW-0061">Asparagine biosynthesis</keyword>
<keyword evidence="7" id="KW-0315">Glutamine amidotransferase</keyword>
<accession>A0A1S1C7R2</accession>
<evidence type="ECO:0000256" key="4">
    <source>
        <dbReference type="ARBA" id="ARBA00022741"/>
    </source>
</evidence>
<gene>
    <name evidence="11" type="ORF">CAZ10_07390</name>
    <name evidence="10" type="ORF">GUL26_06105</name>
    <name evidence="12" type="ORF">IPC1295_30155</name>
</gene>
<dbReference type="PANTHER" id="PTHR43284">
    <property type="entry name" value="ASPARAGINE SYNTHETASE (GLUTAMINE-HYDROLYZING)"/>
    <property type="match status" value="1"/>
</dbReference>
<evidence type="ECO:0000313" key="11">
    <source>
        <dbReference type="EMBL" id="OTI64032.1"/>
    </source>
</evidence>
<sequence>MCGILGYVGTGFSVSRFAGALRLLAHRGPFGEGIAALPNGAIGMTRLPMSGAAAVPLPPQEGQRRVAYNGEVYQAGCEIHGEIRLLLDGLQRGVLPDGMYALASWDPQTRQLTLLRDEFGIKPLYYSYQPERGLLAFASEPRALLHLLGGARADAEAIAQVVAAGVPLEGQTLFQQVRLLLPGEVLRFDLSQERPRLCQRQRLATAPASEVDSLDEQLGETLERCRQTFRPCALLVSGGVDSNLLGSYLDPQLQRFHLCLEGDEESLLPHPRLQRFELRQEAFMPLLRRAVGNFGGATRMSSLLMYQRLADGIGEQGYHCVLLGEGADELFWGYPRHLELWRRRDAPEPRRFAAAWFGEYRRKAALLAEPAGRRVAERIEELAHEALGQGLEAAIGQFDLHYSLEPLLRRADHLLMSRTIEARTPYLHGALAQRAGRLQRIVGDTAKAPLVALLEQREKRWQAQPKRHFRLPFERWPQALGEMRRHLAERLPALHDLGLEGLDAPSVAALPGDQLFTLTTLSLWQQEYGASL</sequence>